<dbReference type="OrthoDB" id="6158725at2759"/>
<feature type="domain" description="Tyrosine specific protein phosphatases" evidence="14">
    <location>
        <begin position="1237"/>
        <end position="1311"/>
    </location>
</feature>
<dbReference type="EMBL" id="CACVKT020005969">
    <property type="protein sequence ID" value="CAC5398798.1"/>
    <property type="molecule type" value="Genomic_DNA"/>
</dbReference>
<feature type="region of interest" description="Disordered" evidence="9">
    <location>
        <begin position="734"/>
        <end position="753"/>
    </location>
</feature>
<keyword evidence="10" id="KW-1133">Transmembrane helix</keyword>
<keyword evidence="10" id="KW-0812">Transmembrane</keyword>
<evidence type="ECO:0000259" key="12">
    <source>
        <dbReference type="PROSITE" id="PS50022"/>
    </source>
</evidence>
<dbReference type="EC" id="3.1.3.48" evidence="2"/>
<dbReference type="GO" id="GO:0004725">
    <property type="term" value="F:protein tyrosine phosphatase activity"/>
    <property type="evidence" value="ECO:0007669"/>
    <property type="project" value="UniProtKB-EC"/>
</dbReference>
<evidence type="ECO:0000256" key="6">
    <source>
        <dbReference type="ARBA" id="ARBA00022912"/>
    </source>
</evidence>
<evidence type="ECO:0000256" key="4">
    <source>
        <dbReference type="ARBA" id="ARBA00022801"/>
    </source>
</evidence>
<feature type="domain" description="Tyrosine-protein phosphatase" evidence="13">
    <location>
        <begin position="1066"/>
        <end position="1320"/>
    </location>
</feature>
<dbReference type="SMART" id="SM00261">
    <property type="entry name" value="FU"/>
    <property type="match status" value="3"/>
</dbReference>
<dbReference type="PANTHER" id="PTHR19134:SF562">
    <property type="entry name" value="PROTEIN-TYROSINE-PHOSPHATASE"/>
    <property type="match status" value="1"/>
</dbReference>
<dbReference type="GO" id="GO:0046872">
    <property type="term" value="F:metal ion binding"/>
    <property type="evidence" value="ECO:0007669"/>
    <property type="project" value="UniProtKB-KW"/>
</dbReference>
<dbReference type="InterPro" id="IPR006585">
    <property type="entry name" value="FTP1"/>
</dbReference>
<dbReference type="PROSITE" id="PS00383">
    <property type="entry name" value="TYR_PHOSPHATASE_1"/>
    <property type="match status" value="1"/>
</dbReference>
<evidence type="ECO:0000259" key="14">
    <source>
        <dbReference type="PROSITE" id="PS50056"/>
    </source>
</evidence>
<dbReference type="SMART" id="SM00194">
    <property type="entry name" value="PTPc"/>
    <property type="match status" value="2"/>
</dbReference>
<gene>
    <name evidence="15" type="ORF">MCOR_33135</name>
</gene>
<evidence type="ECO:0000256" key="1">
    <source>
        <dbReference type="ARBA" id="ARBA00009580"/>
    </source>
</evidence>
<dbReference type="PANTHER" id="PTHR19134">
    <property type="entry name" value="RECEPTOR-TYPE TYROSINE-PROTEIN PHOSPHATASE"/>
    <property type="match status" value="1"/>
</dbReference>
<dbReference type="InterPro" id="IPR003595">
    <property type="entry name" value="Tyr_Pase_cat"/>
</dbReference>
<dbReference type="SUPFAM" id="SSF52799">
    <property type="entry name" value="(Phosphotyrosine protein) phosphatases II"/>
    <property type="match status" value="2"/>
</dbReference>
<dbReference type="CDD" id="cd00047">
    <property type="entry name" value="PTPc"/>
    <property type="match status" value="2"/>
</dbReference>
<dbReference type="InterPro" id="IPR050348">
    <property type="entry name" value="Protein-Tyr_Phosphatase"/>
</dbReference>
<dbReference type="Proteomes" id="UP000507470">
    <property type="component" value="Unassembled WGS sequence"/>
</dbReference>
<evidence type="ECO:0000256" key="8">
    <source>
        <dbReference type="ARBA" id="ARBA00051722"/>
    </source>
</evidence>
<keyword evidence="5" id="KW-0106">Calcium</keyword>
<feature type="domain" description="Tyrosine specific protein phosphatases" evidence="14">
    <location>
        <begin position="961"/>
        <end position="1035"/>
    </location>
</feature>
<dbReference type="InterPro" id="IPR000242">
    <property type="entry name" value="PTP_cat"/>
</dbReference>
<dbReference type="PROSITE" id="PS50056">
    <property type="entry name" value="TYR_PHOSPHATASE_2"/>
    <property type="match status" value="2"/>
</dbReference>
<dbReference type="InterPro" id="IPR029021">
    <property type="entry name" value="Prot-tyrosine_phosphatase-like"/>
</dbReference>
<dbReference type="InterPro" id="IPR000387">
    <property type="entry name" value="Tyr_Pase_dom"/>
</dbReference>
<dbReference type="SUPFAM" id="SSF49785">
    <property type="entry name" value="Galactose-binding domain-like"/>
    <property type="match status" value="1"/>
</dbReference>
<comment type="catalytic activity">
    <reaction evidence="8">
        <text>O-phospho-L-tyrosyl-[protein] + H2O = L-tyrosyl-[protein] + phosphate</text>
        <dbReference type="Rhea" id="RHEA:10684"/>
        <dbReference type="Rhea" id="RHEA-COMP:10136"/>
        <dbReference type="Rhea" id="RHEA-COMP:20101"/>
        <dbReference type="ChEBI" id="CHEBI:15377"/>
        <dbReference type="ChEBI" id="CHEBI:43474"/>
        <dbReference type="ChEBI" id="CHEBI:46858"/>
        <dbReference type="ChEBI" id="CHEBI:61978"/>
        <dbReference type="EC" id="3.1.3.48"/>
    </reaction>
</comment>
<dbReference type="PROSITE" id="PS50055">
    <property type="entry name" value="TYR_PHOSPHATASE_PTP"/>
    <property type="match status" value="2"/>
</dbReference>
<keyword evidence="16" id="KW-1185">Reference proteome</keyword>
<evidence type="ECO:0000313" key="15">
    <source>
        <dbReference type="EMBL" id="CAC5398798.1"/>
    </source>
</evidence>
<keyword evidence="4" id="KW-0378">Hydrolase</keyword>
<dbReference type="FunFam" id="3.90.190.10:FF:000102">
    <property type="entry name" value="Receptor-type tyrosine-protein phosphatase"/>
    <property type="match status" value="2"/>
</dbReference>
<evidence type="ECO:0000256" key="10">
    <source>
        <dbReference type="SAM" id="Phobius"/>
    </source>
</evidence>
<dbReference type="SMART" id="SM00181">
    <property type="entry name" value="EGF"/>
    <property type="match status" value="8"/>
</dbReference>
<dbReference type="GO" id="GO:0008045">
    <property type="term" value="P:motor neuron axon guidance"/>
    <property type="evidence" value="ECO:0007669"/>
    <property type="project" value="TreeGrafter"/>
</dbReference>
<evidence type="ECO:0000256" key="2">
    <source>
        <dbReference type="ARBA" id="ARBA00013064"/>
    </source>
</evidence>
<dbReference type="Gene3D" id="2.170.300.10">
    <property type="entry name" value="Tie2 ligand-binding domain superfamily"/>
    <property type="match status" value="3"/>
</dbReference>
<evidence type="ECO:0000256" key="7">
    <source>
        <dbReference type="ARBA" id="ARBA00023157"/>
    </source>
</evidence>
<reference evidence="15 16" key="1">
    <citation type="submission" date="2020-06" db="EMBL/GenBank/DDBJ databases">
        <authorList>
            <person name="Li R."/>
            <person name="Bekaert M."/>
        </authorList>
    </citation>
    <scope>NUCLEOTIDE SEQUENCE [LARGE SCALE GENOMIC DNA]</scope>
    <source>
        <strain evidence="16">wild</strain>
    </source>
</reference>
<name>A0A6J8CQH7_MYTCO</name>
<feature type="domain" description="F5/8 type C" evidence="12">
    <location>
        <begin position="14"/>
        <end position="170"/>
    </location>
</feature>
<accession>A0A6J8CQH7</accession>
<dbReference type="PRINTS" id="PR00700">
    <property type="entry name" value="PRTYPHPHTASE"/>
</dbReference>
<dbReference type="InterPro" id="IPR000742">
    <property type="entry name" value="EGF"/>
</dbReference>
<dbReference type="Pfam" id="PF22633">
    <property type="entry name" value="F5_F8_type_C_2"/>
    <property type="match status" value="1"/>
</dbReference>
<evidence type="ECO:0000313" key="16">
    <source>
        <dbReference type="Proteomes" id="UP000507470"/>
    </source>
</evidence>
<evidence type="ECO:0000256" key="5">
    <source>
        <dbReference type="ARBA" id="ARBA00022837"/>
    </source>
</evidence>
<dbReference type="InterPro" id="IPR000421">
    <property type="entry name" value="FA58C"/>
</dbReference>
<sequence>MMYFKVIITVQIVCFSQSIAFPNLAVNGTATQSGSYKDAKGIVYDASKALDGNIDQSWNGGSCSHTAVEQSSAWWRLDLGSSAYIYKIIIYYRNSKNDRLNGYYLYIANSSSRTHPISGHLCYHHPLHSSIPDTIQDKVCNMSGRYVEFYNKRDEPEAFVELCEVKVFGCFVGQYGSQCELSCSPNCNDVTCSIWDGSCTSCKAGFNGKHCNEACPSGFYGENCLEQCGSCKDSYCDKFNGNCQYGCSDGWHGQKCDQECQFNYHGENCAHKCGNCKSLGCDRFSGICSNNECSAGWKGQRCNMLCDRGTYGITCRNTCNTCKNAVCNRFNGSCTNGCSDGWTGSMCKKTCSPGKYGENFQYFCDFTFHCLSGNVCNNSNGICPNGLCDPGWTSRTCNKVCDRGTYGKNCRNTCKTCKNSVCNRFNGSCTYGCSNGWIGSMCKKRCSASTYGENCQFKCHCLNGKTCNNVNGNCPEGLCDPGWKSKTCNQTCGTGYYGINCSMACRNCINESCDPLRGICKSVGSCKAGYYGPKCNKACKSPLFGNNCQQTCHCVNETLCNNVNGQCELDSCDRGWMGTSCAQPCSPGRFGHNCAETCTGCLDEDCEQISGNCTKNGCRDDYTGYRCHLRGTVPLKNDKAQPTIIGGVIGAILAVFAIIVVGILIYRKRANGPRKPTRGTQIPNDVKEVCNPGYSKETFESPQYAHVEKENQMPFKGLNDCREDSVEFGNVSTNDNVYANGPRPDNLHSNTESKDAENLYSNTETKNVFSEYNISVGNLPNIAKIKRKHNAFKKEYSMLPMGSTLPHLEGEREENRKKNRFLTTFPYDHSRVKLETYNNSTDYINANYIKSYSKDKAYIATQGPKKITLSDFWQMIWQENVDRIIMVTKLVEGEKKKCEQYWPESTHKLVLIGKFTIKMLEEAENTVYTYRCIQLSCENTDRTVHHFHFTKWPDHDVPDKTHLVNFYRKVKSRPTNGSGPMVVHCSAGIGRTGTFLALDALYEHGKTTGFVNIMEYTHMMRQDRMNMIQTVEQYATVYDVLVEAFTVPQSAIPRQDFLNILDSRLIEREYQKLQDLKPTIEVNEFQAGKRKENVSKNAIQNILPNDNYRPYLMSYGRSSNDYINAVKIPSFIEGRNVFVTQYPLQNTIGDLWSLIYDNDCRTMVILEKLDEDVPVIPRDTDQRFSNDNFIISRNSSNVLQDKVKVSLRHKNKKEERPLTVFIYNEWEDNNTMPNSTKTMVDFIENVARTTREDNESIVVICRDGCTKSGIFVTLDLVLEKMETDEEIDIFQVARRIQIRRPQFLSSIEQYEFCYSAVKELLSSESVYANA</sequence>
<proteinExistence type="inferred from homology"/>
<dbReference type="InterPro" id="IPR006212">
    <property type="entry name" value="Furin_repeat"/>
</dbReference>
<keyword evidence="6" id="KW-0904">Protein phosphatase</keyword>
<evidence type="ECO:0000256" key="11">
    <source>
        <dbReference type="SAM" id="SignalP"/>
    </source>
</evidence>
<protein>
    <recommendedName>
        <fullName evidence="2">protein-tyrosine-phosphatase</fullName>
        <ecNumber evidence="2">3.1.3.48</ecNumber>
    </recommendedName>
</protein>
<keyword evidence="10" id="KW-0472">Membrane</keyword>
<evidence type="ECO:0000256" key="3">
    <source>
        <dbReference type="ARBA" id="ARBA00022723"/>
    </source>
</evidence>
<organism evidence="15 16">
    <name type="scientific">Mytilus coruscus</name>
    <name type="common">Sea mussel</name>
    <dbReference type="NCBI Taxonomy" id="42192"/>
    <lineage>
        <taxon>Eukaryota</taxon>
        <taxon>Metazoa</taxon>
        <taxon>Spiralia</taxon>
        <taxon>Lophotrochozoa</taxon>
        <taxon>Mollusca</taxon>
        <taxon>Bivalvia</taxon>
        <taxon>Autobranchia</taxon>
        <taxon>Pteriomorphia</taxon>
        <taxon>Mytilida</taxon>
        <taxon>Mytiloidea</taxon>
        <taxon>Mytilidae</taxon>
        <taxon>Mytilinae</taxon>
        <taxon>Mytilus</taxon>
    </lineage>
</organism>
<dbReference type="InterPro" id="IPR016130">
    <property type="entry name" value="Tyr_Pase_AS"/>
</dbReference>
<feature type="chain" id="PRO_5026970222" description="protein-tyrosine-phosphatase" evidence="11">
    <location>
        <begin position="21"/>
        <end position="1330"/>
    </location>
</feature>
<dbReference type="SMART" id="SM00607">
    <property type="entry name" value="FTP"/>
    <property type="match status" value="1"/>
</dbReference>
<evidence type="ECO:0000259" key="13">
    <source>
        <dbReference type="PROSITE" id="PS50055"/>
    </source>
</evidence>
<dbReference type="PROSITE" id="PS50022">
    <property type="entry name" value="FA58C_3"/>
    <property type="match status" value="1"/>
</dbReference>
<dbReference type="SMART" id="SM00404">
    <property type="entry name" value="PTPc_motif"/>
    <property type="match status" value="2"/>
</dbReference>
<feature type="domain" description="Tyrosine-protein phosphatase" evidence="13">
    <location>
        <begin position="792"/>
        <end position="1044"/>
    </location>
</feature>
<feature type="signal peptide" evidence="11">
    <location>
        <begin position="1"/>
        <end position="20"/>
    </location>
</feature>
<dbReference type="Gene3D" id="3.90.190.10">
    <property type="entry name" value="Protein tyrosine phosphatase superfamily"/>
    <property type="match status" value="2"/>
</dbReference>
<dbReference type="Pfam" id="PF00102">
    <property type="entry name" value="Y_phosphatase"/>
    <property type="match status" value="2"/>
</dbReference>
<dbReference type="InterPro" id="IPR008979">
    <property type="entry name" value="Galactose-bd-like_sf"/>
</dbReference>
<comment type="similarity">
    <text evidence="1">Belongs to the protein-tyrosine phosphatase family.</text>
</comment>
<feature type="transmembrane region" description="Helical" evidence="10">
    <location>
        <begin position="644"/>
        <end position="666"/>
    </location>
</feature>
<evidence type="ECO:0000256" key="9">
    <source>
        <dbReference type="SAM" id="MobiDB-lite"/>
    </source>
</evidence>
<keyword evidence="11" id="KW-0732">Signal</keyword>
<keyword evidence="7" id="KW-1015">Disulfide bond</keyword>
<dbReference type="Gene3D" id="2.60.120.260">
    <property type="entry name" value="Galactose-binding domain-like"/>
    <property type="match status" value="1"/>
</dbReference>
<keyword evidence="3" id="KW-0479">Metal-binding</keyword>